<comment type="caution">
    <text evidence="6">The sequence shown here is derived from an EMBL/GenBank/DDBJ whole genome shotgun (WGS) entry which is preliminary data.</text>
</comment>
<dbReference type="PROSITE" id="PS50082">
    <property type="entry name" value="WD_REPEATS_2"/>
    <property type="match status" value="1"/>
</dbReference>
<gene>
    <name evidence="6" type="ORF">AQJ67_17750</name>
</gene>
<feature type="region of interest" description="Disordered" evidence="4">
    <location>
        <begin position="382"/>
        <end position="410"/>
    </location>
</feature>
<dbReference type="SUPFAM" id="SSF82171">
    <property type="entry name" value="DPP6 N-terminal domain-like"/>
    <property type="match status" value="1"/>
</dbReference>
<name>A0A101U3J3_9ACTN</name>
<dbReference type="SUPFAM" id="SSF101898">
    <property type="entry name" value="NHL repeat"/>
    <property type="match status" value="1"/>
</dbReference>
<reference evidence="6 7" key="1">
    <citation type="submission" date="2015-10" db="EMBL/GenBank/DDBJ databases">
        <title>Draft genome sequence of Streptomyces caeruleatus NRRL B-24802, type strain for the species Streptomyces caeruleatus.</title>
        <authorList>
            <person name="Ruckert C."/>
            <person name="Winkler A."/>
            <person name="Kalinowski J."/>
            <person name="Kampfer P."/>
            <person name="Glaeser S."/>
        </authorList>
    </citation>
    <scope>NUCLEOTIDE SEQUENCE [LARGE SCALE GENOMIC DNA]</scope>
    <source>
        <strain evidence="6 7">NRRL B-24802</strain>
    </source>
</reference>
<evidence type="ECO:0000256" key="2">
    <source>
        <dbReference type="ARBA" id="ARBA00022737"/>
    </source>
</evidence>
<keyword evidence="1 3" id="KW-0853">WD repeat</keyword>
<feature type="domain" description="Novel STAND NTPase 1" evidence="5">
    <location>
        <begin position="285"/>
        <end position="490"/>
    </location>
</feature>
<evidence type="ECO:0000256" key="1">
    <source>
        <dbReference type="ARBA" id="ARBA00022574"/>
    </source>
</evidence>
<organism evidence="6 7">
    <name type="scientific">Streptomyces caeruleatus</name>
    <dbReference type="NCBI Taxonomy" id="661399"/>
    <lineage>
        <taxon>Bacteria</taxon>
        <taxon>Bacillati</taxon>
        <taxon>Actinomycetota</taxon>
        <taxon>Actinomycetes</taxon>
        <taxon>Kitasatosporales</taxon>
        <taxon>Streptomycetaceae</taxon>
        <taxon>Streptomyces</taxon>
    </lineage>
</organism>
<evidence type="ECO:0000313" key="6">
    <source>
        <dbReference type="EMBL" id="KUO03538.1"/>
    </source>
</evidence>
<protein>
    <recommendedName>
        <fullName evidence="5">Novel STAND NTPase 1 domain-containing protein</fullName>
    </recommendedName>
</protein>
<dbReference type="EMBL" id="LMWY01000018">
    <property type="protein sequence ID" value="KUO03538.1"/>
    <property type="molecule type" value="Genomic_DNA"/>
</dbReference>
<evidence type="ECO:0000256" key="4">
    <source>
        <dbReference type="SAM" id="MobiDB-lite"/>
    </source>
</evidence>
<dbReference type="PANTHER" id="PTHR19848">
    <property type="entry name" value="WD40 REPEAT PROTEIN"/>
    <property type="match status" value="1"/>
</dbReference>
<dbReference type="Gene3D" id="2.130.10.10">
    <property type="entry name" value="YVTN repeat-like/Quinoprotein amine dehydrogenase"/>
    <property type="match status" value="3"/>
</dbReference>
<evidence type="ECO:0000256" key="3">
    <source>
        <dbReference type="PROSITE-ProRule" id="PRU00221"/>
    </source>
</evidence>
<keyword evidence="7" id="KW-1185">Reference proteome</keyword>
<sequence>MLSIGVGSFDGEAEEELGFVTERMDEVCRAFEQLGAGVPEPSVNQTEGEIEALLRRWLIDEQQPADVTVVHLIGHGRTDRSGRLSFVARDNRGVDVDRWIEKAQQEVERGGDRRRIVFLVDTCSAGAATGRQPISELGAGRGVWALGSVVSSVPAEQGKFSHWIATALDRLRGYDFTLTEGAVRFTSFVEELVRVGRRESSTWRMSVGFSLEQGDGDWPFLLNPRTAGLTSEQIHARRSSLGYVPGQEELRKDLGARMAAGEEIDDWTYFYDRASGRGLVSATSGAAFFSGRTAELKRYMAWQASRSPLLTVSGAAGAGKSGLLGVIACAAHPSLRGPFHEQWEIADPTLPEVPGVVAVHARQRSAQQVIDTIAGMSGLELPKEDEEDGAPGEQQDGLPAKTDPDRDSRTWTSGLLRTALGREQKNRLIVLDAVDESTDPDAVLQLVADLLVPEEQCDVTEASPCRILLGGRHEVIDALAGFNGMEEVTGEAIDLDTADPGAVEEDVRRYITRLLRTGEPYATGASARFVETLAKLGAQGIVRNLRPHSQWGPFLLAGLYIHYLMTLPHPPLDEGAAEAYAKGASANLPDLLEAVLTTRRGEFPALRAVLAIIARAKGNGMPRVTLRRCLKVLHADDMTDKDFEATLREASPFLRTGVDRESKTLYRIFQQGLADYLRDHPLGRDPLDARQSLDLERQLLAEIVGPFLAGSASRPSDGWLAAEPYVLQHALGHVTAAESVEHAEALLTDPYFLISFDPNQDHRAIDLCHSDLAAEYLRLVSASWRAHGRTRSASDRASIFVLDADRLDLREHRNRFAGIARDVAFQPQEAAHALLWATGGRVDSSDRYIDTGGSYARGMVFSPDGALIATSTYNDVRILETETWHKAAPPIRRQANSIAFSPDGTRLAFATGAWTRNIHFWDIRNRVLVGKPWDSQTGPVTSLAYSPDSRWLAVTSSELEASVWDLTGDTPHRATRLSDSEKSGMSEFSPDGRLLAMVGPSRLLLWKTRGWEPVPLQSEPTWAIAFSDRAGRLASLHDDSIVLRCCESLEETHRIPFDGYPNHSLAVSADGSLLAVDIENVIHVIDVASGETVNRLVVGGTAVYGLAFHPVKESLLMSSSGDGRLRLWKGVTEERVVPELTEFASGDATASPDGRFVAAIGEDEQWLTLRDAIKGNEVARVWLGKAMPNPDLYFSPDSQMLVAVGYQGTIHVIRMEAVPLSDAAQAIRVNGRPSSVQALAFSPDGHRFAVSLDEFSSGTNSIRVWDSRTLRLTARIPLPQSAESLAFAGPDKLFVGLRGTLAVYHCTDPASEELSP</sequence>
<proteinExistence type="predicted"/>
<dbReference type="Pfam" id="PF20703">
    <property type="entry name" value="nSTAND1"/>
    <property type="match status" value="1"/>
</dbReference>
<keyword evidence="2" id="KW-0677">Repeat</keyword>
<accession>A0A101U3J3</accession>
<dbReference type="Proteomes" id="UP000053429">
    <property type="component" value="Unassembled WGS sequence"/>
</dbReference>
<dbReference type="InterPro" id="IPR049052">
    <property type="entry name" value="nSTAND1"/>
</dbReference>
<dbReference type="InterPro" id="IPR015943">
    <property type="entry name" value="WD40/YVTN_repeat-like_dom_sf"/>
</dbReference>
<dbReference type="STRING" id="661399.AQJ67_17750"/>
<evidence type="ECO:0000313" key="7">
    <source>
        <dbReference type="Proteomes" id="UP000053429"/>
    </source>
</evidence>
<dbReference type="PANTHER" id="PTHR19848:SF8">
    <property type="entry name" value="F-BOX AND WD REPEAT DOMAIN CONTAINING 7"/>
    <property type="match status" value="1"/>
</dbReference>
<dbReference type="InterPro" id="IPR001680">
    <property type="entry name" value="WD40_rpt"/>
</dbReference>
<dbReference type="SMART" id="SM00320">
    <property type="entry name" value="WD40"/>
    <property type="match status" value="6"/>
</dbReference>
<evidence type="ECO:0000259" key="5">
    <source>
        <dbReference type="Pfam" id="PF20703"/>
    </source>
</evidence>
<feature type="repeat" description="WD" evidence="3">
    <location>
        <begin position="933"/>
        <end position="966"/>
    </location>
</feature>
<dbReference type="Pfam" id="PF00400">
    <property type="entry name" value="WD40"/>
    <property type="match status" value="4"/>
</dbReference>